<keyword evidence="6" id="KW-1185">Reference proteome</keyword>
<evidence type="ECO:0000313" key="5">
    <source>
        <dbReference type="EMBL" id="CAB4037760.1"/>
    </source>
</evidence>
<name>A0A6S7K7B0_PARCT</name>
<keyword evidence="4" id="KW-0238">DNA-binding</keyword>
<keyword evidence="3" id="KW-0862">Zinc</keyword>
<gene>
    <name evidence="5" type="ORF">PACLA_8A025032</name>
</gene>
<accession>A0A6S7K7B0</accession>
<reference evidence="5" key="1">
    <citation type="submission" date="2020-04" db="EMBL/GenBank/DDBJ databases">
        <authorList>
            <person name="Alioto T."/>
            <person name="Alioto T."/>
            <person name="Gomez Garrido J."/>
        </authorList>
    </citation>
    <scope>NUCLEOTIDE SEQUENCE</scope>
    <source>
        <strain evidence="5">A484AB</strain>
    </source>
</reference>
<dbReference type="OrthoDB" id="5988291at2759"/>
<proteinExistence type="predicted"/>
<evidence type="ECO:0000256" key="3">
    <source>
        <dbReference type="ARBA" id="ARBA00022833"/>
    </source>
</evidence>
<evidence type="ECO:0000256" key="1">
    <source>
        <dbReference type="ARBA" id="ARBA00022723"/>
    </source>
</evidence>
<dbReference type="GO" id="GO:0003677">
    <property type="term" value="F:DNA binding"/>
    <property type="evidence" value="ECO:0007669"/>
    <property type="project" value="UniProtKB-UniRule"/>
</dbReference>
<keyword evidence="2" id="KW-0863">Zinc-finger</keyword>
<dbReference type="SMART" id="SM00692">
    <property type="entry name" value="DM3"/>
    <property type="match status" value="1"/>
</dbReference>
<protein>
    <submittedName>
        <fullName evidence="5">THAP domain-containing 2-like</fullName>
    </submittedName>
</protein>
<dbReference type="InterPro" id="IPR006612">
    <property type="entry name" value="THAP_Znf"/>
</dbReference>
<evidence type="ECO:0000256" key="4">
    <source>
        <dbReference type="ARBA" id="ARBA00023125"/>
    </source>
</evidence>
<dbReference type="SUPFAM" id="SSF57716">
    <property type="entry name" value="Glucocorticoid receptor-like (DNA-binding domain)"/>
    <property type="match status" value="1"/>
</dbReference>
<comment type="caution">
    <text evidence="5">The sequence shown here is derived from an EMBL/GenBank/DDBJ whole genome shotgun (WGS) entry which is preliminary data.</text>
</comment>
<evidence type="ECO:0000313" key="6">
    <source>
        <dbReference type="Proteomes" id="UP001152795"/>
    </source>
</evidence>
<dbReference type="PROSITE" id="PS50950">
    <property type="entry name" value="ZF_THAP"/>
    <property type="match status" value="1"/>
</dbReference>
<dbReference type="Proteomes" id="UP001152795">
    <property type="component" value="Unassembled WGS sequence"/>
</dbReference>
<sequence>MHCLPKVLSVRRQWVRFVRRHRSDFDPEKYSSQIWLCSAHFGESCFSKRFASNLQGFDSSNTKRFLTQGSVRTIDIVENVDDVNAQSDINLPAKEKRLRKLNTADENDELDVGALDCVADVVGDRVGERDDGDVTLGNGSGEMGEGVSSSELGVGVSVSLSGEDDVHDDAGVNRCQECFAHITYNKNCKNSIERLEKIVKGLRTKIRQKQADRANTCLLYRYANRCPKNG</sequence>
<dbReference type="GO" id="GO:0008270">
    <property type="term" value="F:zinc ion binding"/>
    <property type="evidence" value="ECO:0007669"/>
    <property type="project" value="UniProtKB-KW"/>
</dbReference>
<dbReference type="EMBL" id="CACRXK020023439">
    <property type="protein sequence ID" value="CAB4037760.1"/>
    <property type="molecule type" value="Genomic_DNA"/>
</dbReference>
<keyword evidence="1" id="KW-0479">Metal-binding</keyword>
<dbReference type="Pfam" id="PF05485">
    <property type="entry name" value="THAP"/>
    <property type="match status" value="1"/>
</dbReference>
<dbReference type="AlphaFoldDB" id="A0A6S7K7B0"/>
<evidence type="ECO:0000256" key="2">
    <source>
        <dbReference type="ARBA" id="ARBA00022771"/>
    </source>
</evidence>
<organism evidence="5 6">
    <name type="scientific">Paramuricea clavata</name>
    <name type="common">Red gorgonian</name>
    <name type="synonym">Violescent sea-whip</name>
    <dbReference type="NCBI Taxonomy" id="317549"/>
    <lineage>
        <taxon>Eukaryota</taxon>
        <taxon>Metazoa</taxon>
        <taxon>Cnidaria</taxon>
        <taxon>Anthozoa</taxon>
        <taxon>Octocorallia</taxon>
        <taxon>Malacalcyonacea</taxon>
        <taxon>Plexauridae</taxon>
        <taxon>Paramuricea</taxon>
    </lineage>
</organism>